<keyword evidence="1" id="KW-1133">Transmembrane helix</keyword>
<evidence type="ECO:0000256" key="1">
    <source>
        <dbReference type="SAM" id="Phobius"/>
    </source>
</evidence>
<proteinExistence type="predicted"/>
<dbReference type="AlphaFoldDB" id="A0AA41BX16"/>
<name>A0AA41BX16_9GAMM</name>
<comment type="caution">
    <text evidence="2">The sequence shown here is derived from an EMBL/GenBank/DDBJ whole genome shotgun (WGS) entry which is preliminary data.</text>
</comment>
<dbReference type="EMBL" id="JADMKS010000004">
    <property type="protein sequence ID" value="MBF6637123.1"/>
    <property type="molecule type" value="Genomic_DNA"/>
</dbReference>
<keyword evidence="1" id="KW-0812">Transmembrane</keyword>
<sequence length="110" mass="12912">MNVDKISELNVCPFCNSDLSENSHRCIKCGAEKVRGHINSRERRKINILRTLLILVLGIYFYYFYPLSGSFLFAASLVVISFILSMFIPHYIFKLKNRQNIIWKRKNIPL</sequence>
<reference evidence="2" key="1">
    <citation type="submission" date="2020-11" db="EMBL/GenBank/DDBJ databases">
        <authorList>
            <person name="Lee S.D."/>
        </authorList>
    </citation>
    <scope>NUCLEOTIDE SEQUENCE</scope>
    <source>
        <strain evidence="2">SAP-2</strain>
    </source>
</reference>
<protein>
    <submittedName>
        <fullName evidence="2">Uncharacterized protein</fullName>
    </submittedName>
</protein>
<feature type="transmembrane region" description="Helical" evidence="1">
    <location>
        <begin position="48"/>
        <end position="65"/>
    </location>
</feature>
<accession>A0AA41BX16</accession>
<gene>
    <name evidence="2" type="ORF">ITX54_10715</name>
</gene>
<evidence type="ECO:0000313" key="3">
    <source>
        <dbReference type="Proteomes" id="UP000705283"/>
    </source>
</evidence>
<keyword evidence="1" id="KW-0472">Membrane</keyword>
<feature type="transmembrane region" description="Helical" evidence="1">
    <location>
        <begin position="71"/>
        <end position="93"/>
    </location>
</feature>
<organism evidence="2 3">
    <name type="scientific">Rouxiella silvae</name>
    <dbReference type="NCBI Taxonomy" id="1646373"/>
    <lineage>
        <taxon>Bacteria</taxon>
        <taxon>Pseudomonadati</taxon>
        <taxon>Pseudomonadota</taxon>
        <taxon>Gammaproteobacteria</taxon>
        <taxon>Enterobacterales</taxon>
        <taxon>Yersiniaceae</taxon>
        <taxon>Rouxiella</taxon>
    </lineage>
</organism>
<evidence type="ECO:0000313" key="2">
    <source>
        <dbReference type="EMBL" id="MBF6637123.1"/>
    </source>
</evidence>
<reference evidence="2" key="2">
    <citation type="submission" date="2022-09" db="EMBL/GenBank/DDBJ databases">
        <title>Rouxiella aceris sp. nov., isolated from tree sap and emended description of the genus Rhouxiella.</title>
        <authorList>
            <person name="Kim I.S."/>
        </authorList>
    </citation>
    <scope>NUCLEOTIDE SEQUENCE</scope>
    <source>
        <strain evidence="2">SAP-2</strain>
    </source>
</reference>
<dbReference type="RefSeq" id="WP_152331504.1">
    <property type="nucleotide sequence ID" value="NZ_JADMKS010000004.1"/>
</dbReference>
<dbReference type="Proteomes" id="UP000705283">
    <property type="component" value="Unassembled WGS sequence"/>
</dbReference>